<dbReference type="AlphaFoldDB" id="A0A7D7U327"/>
<dbReference type="EMBL" id="CP059674">
    <property type="protein sequence ID" value="QMT98411.1"/>
    <property type="molecule type" value="Genomic_DNA"/>
</dbReference>
<keyword evidence="4" id="KW-0460">Magnesium</keyword>
<evidence type="ECO:0000256" key="4">
    <source>
        <dbReference type="ARBA" id="ARBA00022842"/>
    </source>
</evidence>
<feature type="compositionally biased region" description="Basic residues" evidence="6">
    <location>
        <begin position="604"/>
        <end position="616"/>
    </location>
</feature>
<reference evidence="9 10" key="1">
    <citation type="journal article" date="2017" name="Int. J. Syst. Evol. Microbiol.">
        <title>Mycoplasma tullyi sp. nov., isolated from penguins of the genus Spheniscus.</title>
        <authorList>
            <person name="Yavari C.A."/>
            <person name="Ramirez A.S."/>
            <person name="Nicholas R.A.J."/>
            <person name="Radford A.D."/>
            <person name="Darby A.C."/>
            <person name="Bradbury J.M."/>
        </authorList>
    </citation>
    <scope>NUCLEOTIDE SEQUENCE [LARGE SCALE GENOMIC DNA]</scope>
    <source>
        <strain evidence="9 10">56A97T</strain>
    </source>
</reference>
<feature type="compositionally biased region" description="Basic and acidic residues" evidence="6">
    <location>
        <begin position="592"/>
        <end position="603"/>
    </location>
</feature>
<gene>
    <name evidence="9" type="ORF">H3143_02830</name>
</gene>
<evidence type="ECO:0000256" key="3">
    <source>
        <dbReference type="ARBA" id="ARBA00022723"/>
    </source>
</evidence>
<feature type="domain" description="Transketolase N-terminal" evidence="7">
    <location>
        <begin position="17"/>
        <end position="297"/>
    </location>
</feature>
<organism evidence="9 10">
    <name type="scientific">Mycoplasma tullyi</name>
    <dbReference type="NCBI Taxonomy" id="1612150"/>
    <lineage>
        <taxon>Bacteria</taxon>
        <taxon>Bacillati</taxon>
        <taxon>Mycoplasmatota</taxon>
        <taxon>Mollicutes</taxon>
        <taxon>Mycoplasmataceae</taxon>
        <taxon>Mycoplasma</taxon>
    </lineage>
</organism>
<dbReference type="PANTHER" id="PTHR43522:SF2">
    <property type="entry name" value="TRANSKETOLASE 1-RELATED"/>
    <property type="match status" value="1"/>
</dbReference>
<feature type="region of interest" description="Disordered" evidence="6">
    <location>
        <begin position="592"/>
        <end position="647"/>
    </location>
</feature>
<evidence type="ECO:0000256" key="6">
    <source>
        <dbReference type="SAM" id="MobiDB-lite"/>
    </source>
</evidence>
<dbReference type="GO" id="GO:0005829">
    <property type="term" value="C:cytosol"/>
    <property type="evidence" value="ECO:0007669"/>
    <property type="project" value="TreeGrafter"/>
</dbReference>
<accession>A0A7D7U327</accession>
<sequence length="647" mass="73636">MVIKSIYQNKPFPKNSNSIVNNFRFLMFDTVNTNFVGSAAYGFGAATYLYVLFRNYFVMDLDDIDANYNDKLVVSKQLGGSNIRACLYLLKHPDIKLEDLTSFSYEKQIRNLYDFSTYQPGYNLAYAVGLAIDAKLTNKESHDTITNKIYCIVSAADLNSSYGLAALKTAANQKLNNLIIIYDNNHFEERGETQDYLVTDFSSLVKDMGFKYINVFNGNNVDKVDAGFHYAVNSKKPAFVDINTIVGHGCNSAGTKEAIKNFLTQDELDRLTKRFEYTGEEFMVLYESANDLYPNIKERVTKLKELIADQVNRLKQNNLVLPDYLFTFKDWELSEEQIDVNQSLVKFKADLIKHQHNSVLLNVSDHDDQLEDEVGAIDSSRIVLLGNWIELSSVIVKAISDNKIHLPVINLDINLIDKAIDRLKLDNKQNHVLYLVDNCNKLPNNYINKVLDLISEEDGIVLQPGTNEELKYTLCNFRSKKKDKTYIILPSSDDLVDVKADKINFGGYELYCDSYSTVNIVTTGNDLIEALEFRQQLLENNVTARIVSVISLSDFDQIDAVSKSVLLKNLPSYFISRAQKVVWGDVLSQNRPEVDHKTTEHKTYVRKPRRARKSNNKIKTLDNKIKDEESNKQLNAAKEDGQKSTLA</sequence>
<dbReference type="Gene3D" id="3.40.50.970">
    <property type="match status" value="1"/>
</dbReference>
<evidence type="ECO:0000256" key="1">
    <source>
        <dbReference type="ARBA" id="ARBA00001964"/>
    </source>
</evidence>
<feature type="compositionally biased region" description="Basic and acidic residues" evidence="6">
    <location>
        <begin position="619"/>
        <end position="647"/>
    </location>
</feature>
<proteinExistence type="predicted"/>
<dbReference type="InterPro" id="IPR029061">
    <property type="entry name" value="THDP-binding"/>
</dbReference>
<dbReference type="SUPFAM" id="SSF52922">
    <property type="entry name" value="TK C-terminal domain-like"/>
    <property type="match status" value="1"/>
</dbReference>
<dbReference type="Pfam" id="PF22613">
    <property type="entry name" value="Transketolase_C_1"/>
    <property type="match status" value="1"/>
</dbReference>
<evidence type="ECO:0000256" key="5">
    <source>
        <dbReference type="ARBA" id="ARBA00023052"/>
    </source>
</evidence>
<evidence type="ECO:0000259" key="7">
    <source>
        <dbReference type="Pfam" id="PF00456"/>
    </source>
</evidence>
<name>A0A7D7U327_9MOLU</name>
<dbReference type="Pfam" id="PF00456">
    <property type="entry name" value="Transketolase_N"/>
    <property type="match status" value="1"/>
</dbReference>
<dbReference type="InterPro" id="IPR009014">
    <property type="entry name" value="Transketo_C/PFOR_II"/>
</dbReference>
<comment type="cofactor">
    <cofactor evidence="1">
        <name>thiamine diphosphate</name>
        <dbReference type="ChEBI" id="CHEBI:58937"/>
    </cofactor>
</comment>
<protein>
    <submittedName>
        <fullName evidence="9">Transketolase</fullName>
    </submittedName>
</protein>
<keyword evidence="2" id="KW-0808">Transferase</keyword>
<dbReference type="KEGG" id="mtuy:H3143_02830"/>
<evidence type="ECO:0000259" key="8">
    <source>
        <dbReference type="Pfam" id="PF22613"/>
    </source>
</evidence>
<evidence type="ECO:0000313" key="9">
    <source>
        <dbReference type="EMBL" id="QMT98411.1"/>
    </source>
</evidence>
<feature type="domain" description="Transketolase-like C-terminal" evidence="8">
    <location>
        <begin position="506"/>
        <end position="588"/>
    </location>
</feature>
<keyword evidence="5" id="KW-0786">Thiamine pyrophosphate</keyword>
<dbReference type="GO" id="GO:0006098">
    <property type="term" value="P:pentose-phosphate shunt"/>
    <property type="evidence" value="ECO:0007669"/>
    <property type="project" value="TreeGrafter"/>
</dbReference>
<dbReference type="Gene3D" id="3.40.50.920">
    <property type="match status" value="1"/>
</dbReference>
<dbReference type="InterPro" id="IPR055152">
    <property type="entry name" value="Transketolase-like_C_2"/>
</dbReference>
<keyword evidence="3" id="KW-0479">Metal-binding</keyword>
<dbReference type="GO" id="GO:0004802">
    <property type="term" value="F:transketolase activity"/>
    <property type="evidence" value="ECO:0007669"/>
    <property type="project" value="TreeGrafter"/>
</dbReference>
<dbReference type="InterPro" id="IPR005474">
    <property type="entry name" value="Transketolase_N"/>
</dbReference>
<dbReference type="GO" id="GO:0046872">
    <property type="term" value="F:metal ion binding"/>
    <property type="evidence" value="ECO:0007669"/>
    <property type="project" value="UniProtKB-KW"/>
</dbReference>
<dbReference type="InterPro" id="IPR033247">
    <property type="entry name" value="Transketolase_fam"/>
</dbReference>
<dbReference type="Proteomes" id="UP000514704">
    <property type="component" value="Chromosome"/>
</dbReference>
<keyword evidence="10" id="KW-1185">Reference proteome</keyword>
<dbReference type="RefSeq" id="WP_182078696.1">
    <property type="nucleotide sequence ID" value="NZ_CP059674.1"/>
</dbReference>
<evidence type="ECO:0000313" key="10">
    <source>
        <dbReference type="Proteomes" id="UP000514704"/>
    </source>
</evidence>
<dbReference type="PANTHER" id="PTHR43522">
    <property type="entry name" value="TRANSKETOLASE"/>
    <property type="match status" value="1"/>
</dbReference>
<evidence type="ECO:0000256" key="2">
    <source>
        <dbReference type="ARBA" id="ARBA00022679"/>
    </source>
</evidence>
<dbReference type="SUPFAM" id="SSF52518">
    <property type="entry name" value="Thiamin diphosphate-binding fold (THDP-binding)"/>
    <property type="match status" value="1"/>
</dbReference>